<dbReference type="Pfam" id="PF23622">
    <property type="entry name" value="LRR_At1g61320_AtMIF1"/>
    <property type="match status" value="1"/>
</dbReference>
<gene>
    <name evidence="2" type="ORF">TSUD_184840</name>
</gene>
<dbReference type="PANTHER" id="PTHR34145">
    <property type="entry name" value="OS02G0105600 PROTEIN"/>
    <property type="match status" value="1"/>
</dbReference>
<feature type="domain" description="At1g61320/AtMIF1 LRR" evidence="1">
    <location>
        <begin position="108"/>
        <end position="171"/>
    </location>
</feature>
<dbReference type="InterPro" id="IPR055357">
    <property type="entry name" value="LRR_At1g61320_AtMIF1"/>
</dbReference>
<proteinExistence type="predicted"/>
<dbReference type="PANTHER" id="PTHR34145:SF68">
    <property type="entry name" value="FBD DOMAIN-CONTAINING PROTEIN"/>
    <property type="match status" value="1"/>
</dbReference>
<sequence>MKVSGSSLKLKCLELVRCWELTKVEIFAEKLVSFKYYGSHLETEFKTVPSLVEASFGGSFVEFVRQNFMLQIKVLKLDITQNSPDVASPSLWRFTIKMLNTNPTFRTERRVTMECQYSLKELELVGFCGAACEVELVMHILENAVELQKITIDTRLPTKPKSRPLVEEHFKTWNHEENRKRTQRLKDKIPPQIEFVCL</sequence>
<accession>A0A2Z6NS86</accession>
<reference evidence="3" key="1">
    <citation type="journal article" date="2017" name="Front. Plant Sci.">
        <title>Climate Clever Clovers: New Paradigm to Reduce the Environmental Footprint of Ruminants by Breeding Low Methanogenic Forages Utilizing Haplotype Variation.</title>
        <authorList>
            <person name="Kaur P."/>
            <person name="Appels R."/>
            <person name="Bayer P.E."/>
            <person name="Keeble-Gagnere G."/>
            <person name="Wang J."/>
            <person name="Hirakawa H."/>
            <person name="Shirasawa K."/>
            <person name="Vercoe P."/>
            <person name="Stefanova K."/>
            <person name="Durmic Z."/>
            <person name="Nichols P."/>
            <person name="Revell C."/>
            <person name="Isobe S.N."/>
            <person name="Edwards D."/>
            <person name="Erskine W."/>
        </authorList>
    </citation>
    <scope>NUCLEOTIDE SEQUENCE [LARGE SCALE GENOMIC DNA]</scope>
    <source>
        <strain evidence="3">cv. Daliak</strain>
    </source>
</reference>
<keyword evidence="3" id="KW-1185">Reference proteome</keyword>
<protein>
    <recommendedName>
        <fullName evidence="1">At1g61320/AtMIF1 LRR domain-containing protein</fullName>
    </recommendedName>
</protein>
<evidence type="ECO:0000259" key="1">
    <source>
        <dbReference type="Pfam" id="PF23622"/>
    </source>
</evidence>
<evidence type="ECO:0000313" key="3">
    <source>
        <dbReference type="Proteomes" id="UP000242715"/>
    </source>
</evidence>
<dbReference type="OrthoDB" id="613853at2759"/>
<dbReference type="EMBL" id="DF974092">
    <property type="protein sequence ID" value="GAU44983.1"/>
    <property type="molecule type" value="Genomic_DNA"/>
</dbReference>
<dbReference type="InterPro" id="IPR053772">
    <property type="entry name" value="At1g61320/At1g61330-like"/>
</dbReference>
<dbReference type="Proteomes" id="UP000242715">
    <property type="component" value="Unassembled WGS sequence"/>
</dbReference>
<name>A0A2Z6NS86_TRISU</name>
<organism evidence="2 3">
    <name type="scientific">Trifolium subterraneum</name>
    <name type="common">Subterranean clover</name>
    <dbReference type="NCBI Taxonomy" id="3900"/>
    <lineage>
        <taxon>Eukaryota</taxon>
        <taxon>Viridiplantae</taxon>
        <taxon>Streptophyta</taxon>
        <taxon>Embryophyta</taxon>
        <taxon>Tracheophyta</taxon>
        <taxon>Spermatophyta</taxon>
        <taxon>Magnoliopsida</taxon>
        <taxon>eudicotyledons</taxon>
        <taxon>Gunneridae</taxon>
        <taxon>Pentapetalae</taxon>
        <taxon>rosids</taxon>
        <taxon>fabids</taxon>
        <taxon>Fabales</taxon>
        <taxon>Fabaceae</taxon>
        <taxon>Papilionoideae</taxon>
        <taxon>50 kb inversion clade</taxon>
        <taxon>NPAAA clade</taxon>
        <taxon>Hologalegina</taxon>
        <taxon>IRL clade</taxon>
        <taxon>Trifolieae</taxon>
        <taxon>Trifolium</taxon>
    </lineage>
</organism>
<dbReference type="AlphaFoldDB" id="A0A2Z6NS86"/>
<evidence type="ECO:0000313" key="2">
    <source>
        <dbReference type="EMBL" id="GAU44983.1"/>
    </source>
</evidence>